<reference evidence="11 12" key="1">
    <citation type="submission" date="2023-03" db="EMBL/GenBank/DDBJ databases">
        <title>Thalassotalea loyana LMG 22536T draft genome sequence.</title>
        <authorList>
            <person name="Sawabe T."/>
        </authorList>
    </citation>
    <scope>NUCLEOTIDE SEQUENCE [LARGE SCALE GENOMIC DNA]</scope>
    <source>
        <strain evidence="11 12">LMG 22536</strain>
    </source>
</reference>
<proteinExistence type="inferred from homology"/>
<dbReference type="Gene3D" id="3.40.50.10090">
    <property type="match status" value="2"/>
</dbReference>
<dbReference type="GO" id="GO:0032259">
    <property type="term" value="P:methylation"/>
    <property type="evidence" value="ECO:0007669"/>
    <property type="project" value="UniProtKB-KW"/>
</dbReference>
<feature type="domain" description="Tetrapyrrole biosynthesis uroporphyrinogen III synthase" evidence="10">
    <location>
        <begin position="19"/>
        <end position="233"/>
    </location>
</feature>
<name>A0ABQ6HFG2_9GAMM</name>
<evidence type="ECO:0000256" key="3">
    <source>
        <dbReference type="ARBA" id="ARBA00013109"/>
    </source>
</evidence>
<dbReference type="CDD" id="cd06578">
    <property type="entry name" value="HemD"/>
    <property type="match status" value="1"/>
</dbReference>
<evidence type="ECO:0000256" key="4">
    <source>
        <dbReference type="ARBA" id="ARBA00023239"/>
    </source>
</evidence>
<dbReference type="RefSeq" id="WP_284298908.1">
    <property type="nucleotide sequence ID" value="NZ_BSSV01000005.1"/>
</dbReference>
<dbReference type="EMBL" id="BSSV01000005">
    <property type="protein sequence ID" value="GLX86164.1"/>
    <property type="molecule type" value="Genomic_DNA"/>
</dbReference>
<evidence type="ECO:0000256" key="8">
    <source>
        <dbReference type="ARBA" id="ARBA00048617"/>
    </source>
</evidence>
<dbReference type="InterPro" id="IPR003754">
    <property type="entry name" value="4pyrrol_synth_uPrphyn_synth"/>
</dbReference>
<dbReference type="Proteomes" id="UP001157134">
    <property type="component" value="Unassembled WGS sequence"/>
</dbReference>
<dbReference type="SUPFAM" id="SSF69618">
    <property type="entry name" value="HemD-like"/>
    <property type="match status" value="1"/>
</dbReference>
<evidence type="ECO:0000256" key="7">
    <source>
        <dbReference type="ARBA" id="ARBA00040167"/>
    </source>
</evidence>
<dbReference type="InterPro" id="IPR039793">
    <property type="entry name" value="UROS/Hem4"/>
</dbReference>
<dbReference type="Pfam" id="PF02602">
    <property type="entry name" value="HEM4"/>
    <property type="match status" value="1"/>
</dbReference>
<evidence type="ECO:0000313" key="11">
    <source>
        <dbReference type="EMBL" id="GLX86164.1"/>
    </source>
</evidence>
<accession>A0ABQ6HFG2</accession>
<dbReference type="InterPro" id="IPR036108">
    <property type="entry name" value="4pyrrol_syn_uPrphyn_synt_sf"/>
</dbReference>
<keyword evidence="4 9" id="KW-0456">Lyase</keyword>
<evidence type="ECO:0000256" key="2">
    <source>
        <dbReference type="ARBA" id="ARBA00008133"/>
    </source>
</evidence>
<sequence length="244" mass="27355">MIKPNPHVLVTRPEPKGRALVSLLQQQGIKARFEPLFTYQPTPLTTSLPQADIAIFVSQAAVELANAQVPISRWQVTLFIAVGKATQETLKQLGVSAVTPLQQNSEGVLALDELAHVDTKDIIIVRGENGRELMFDELTKRGAQVKYLQSYLRLWRTFKPQIAQQWHDEGINFIICSSVAILEKMAKLLVTTDNYWQRSCTWVVASSRIYAKAKQLELTHIILAKGASNQDLLEACQNGSNYDR</sequence>
<evidence type="ECO:0000256" key="6">
    <source>
        <dbReference type="ARBA" id="ARBA00037589"/>
    </source>
</evidence>
<gene>
    <name evidence="11" type="primary">hemD</name>
    <name evidence="11" type="ORF">tloyanaT_24170</name>
</gene>
<keyword evidence="12" id="KW-1185">Reference proteome</keyword>
<dbReference type="PANTHER" id="PTHR38042">
    <property type="entry name" value="UROPORPHYRINOGEN-III SYNTHASE, CHLOROPLASTIC"/>
    <property type="match status" value="1"/>
</dbReference>
<keyword evidence="5 9" id="KW-0627">Porphyrin biosynthesis</keyword>
<organism evidence="11 12">
    <name type="scientific">Thalassotalea loyana</name>
    <dbReference type="NCBI Taxonomy" id="280483"/>
    <lineage>
        <taxon>Bacteria</taxon>
        <taxon>Pseudomonadati</taxon>
        <taxon>Pseudomonadota</taxon>
        <taxon>Gammaproteobacteria</taxon>
        <taxon>Alteromonadales</taxon>
        <taxon>Colwelliaceae</taxon>
        <taxon>Thalassotalea</taxon>
    </lineage>
</organism>
<comment type="similarity">
    <text evidence="2 9">Belongs to the uroporphyrinogen-III synthase family.</text>
</comment>
<evidence type="ECO:0000256" key="1">
    <source>
        <dbReference type="ARBA" id="ARBA00004772"/>
    </source>
</evidence>
<comment type="caution">
    <text evidence="11">The sequence shown here is derived from an EMBL/GenBank/DDBJ whole genome shotgun (WGS) entry which is preliminary data.</text>
</comment>
<dbReference type="GO" id="GO:0008168">
    <property type="term" value="F:methyltransferase activity"/>
    <property type="evidence" value="ECO:0007669"/>
    <property type="project" value="UniProtKB-KW"/>
</dbReference>
<evidence type="ECO:0000256" key="5">
    <source>
        <dbReference type="ARBA" id="ARBA00023244"/>
    </source>
</evidence>
<evidence type="ECO:0000259" key="10">
    <source>
        <dbReference type="Pfam" id="PF02602"/>
    </source>
</evidence>
<comment type="pathway">
    <text evidence="1 9">Porphyrin-containing compound metabolism; protoporphyrin-IX biosynthesis; coproporphyrinogen-III from 5-aminolevulinate: step 3/4.</text>
</comment>
<dbReference type="EC" id="4.2.1.75" evidence="3 9"/>
<keyword evidence="11" id="KW-0489">Methyltransferase</keyword>
<dbReference type="PANTHER" id="PTHR38042:SF1">
    <property type="entry name" value="UROPORPHYRINOGEN-III SYNTHASE, CHLOROPLASTIC"/>
    <property type="match status" value="1"/>
</dbReference>
<comment type="catalytic activity">
    <reaction evidence="8 9">
        <text>hydroxymethylbilane = uroporphyrinogen III + H2O</text>
        <dbReference type="Rhea" id="RHEA:18965"/>
        <dbReference type="ChEBI" id="CHEBI:15377"/>
        <dbReference type="ChEBI" id="CHEBI:57308"/>
        <dbReference type="ChEBI" id="CHEBI:57845"/>
        <dbReference type="EC" id="4.2.1.75"/>
    </reaction>
</comment>
<evidence type="ECO:0000313" key="12">
    <source>
        <dbReference type="Proteomes" id="UP001157134"/>
    </source>
</evidence>
<comment type="function">
    <text evidence="6 9">Catalyzes cyclization of the linear tetrapyrrole, hydroxymethylbilane, to the macrocyclic uroporphyrinogen III.</text>
</comment>
<evidence type="ECO:0000256" key="9">
    <source>
        <dbReference type="RuleBase" id="RU366031"/>
    </source>
</evidence>
<protein>
    <recommendedName>
        <fullName evidence="7 9">Uroporphyrinogen-III synthase</fullName>
        <ecNumber evidence="3 9">4.2.1.75</ecNumber>
    </recommendedName>
</protein>
<keyword evidence="11" id="KW-0808">Transferase</keyword>